<dbReference type="EMBL" id="OY731399">
    <property type="protein sequence ID" value="CAJ1934161.1"/>
    <property type="molecule type" value="Genomic_DNA"/>
</dbReference>
<protein>
    <submittedName>
        <fullName evidence="2">Uncharacterized protein</fullName>
    </submittedName>
</protein>
<dbReference type="Gramene" id="rna-AYBTSS11_LOCUS6765">
    <property type="protein sequence ID" value="CAJ1934161.1"/>
    <property type="gene ID" value="gene-AYBTSS11_LOCUS6765"/>
</dbReference>
<proteinExistence type="predicted"/>
<feature type="region of interest" description="Disordered" evidence="1">
    <location>
        <begin position="1"/>
        <end position="28"/>
    </location>
</feature>
<name>A0AA86S5L4_9FABA</name>
<evidence type="ECO:0000313" key="2">
    <source>
        <dbReference type="EMBL" id="CAJ1934161.1"/>
    </source>
</evidence>
<dbReference type="Proteomes" id="UP001189624">
    <property type="component" value="Chromosome 2"/>
</dbReference>
<sequence length="113" mass="12622">MYADLVENGGQRSVKERLNGNGTSGPTWLQQQRQITGKSPIISLNPSSWLRDDRASELILPMEIVVNTSLKLHGKDGSCLSCWSMCEPMLHQRDVDPGAECNGYQKFSEDLQK</sequence>
<evidence type="ECO:0000256" key="1">
    <source>
        <dbReference type="SAM" id="MobiDB-lite"/>
    </source>
</evidence>
<dbReference type="AlphaFoldDB" id="A0AA86S5L4"/>
<accession>A0AA86S5L4</accession>
<evidence type="ECO:0000313" key="3">
    <source>
        <dbReference type="Proteomes" id="UP001189624"/>
    </source>
</evidence>
<organism evidence="2 3">
    <name type="scientific">Sphenostylis stenocarpa</name>
    <dbReference type="NCBI Taxonomy" id="92480"/>
    <lineage>
        <taxon>Eukaryota</taxon>
        <taxon>Viridiplantae</taxon>
        <taxon>Streptophyta</taxon>
        <taxon>Embryophyta</taxon>
        <taxon>Tracheophyta</taxon>
        <taxon>Spermatophyta</taxon>
        <taxon>Magnoliopsida</taxon>
        <taxon>eudicotyledons</taxon>
        <taxon>Gunneridae</taxon>
        <taxon>Pentapetalae</taxon>
        <taxon>rosids</taxon>
        <taxon>fabids</taxon>
        <taxon>Fabales</taxon>
        <taxon>Fabaceae</taxon>
        <taxon>Papilionoideae</taxon>
        <taxon>50 kb inversion clade</taxon>
        <taxon>NPAAA clade</taxon>
        <taxon>indigoferoid/millettioid clade</taxon>
        <taxon>Phaseoleae</taxon>
        <taxon>Sphenostylis</taxon>
    </lineage>
</organism>
<reference evidence="2" key="1">
    <citation type="submission" date="2023-10" db="EMBL/GenBank/DDBJ databases">
        <authorList>
            <person name="Domelevo Entfellner J.-B."/>
        </authorList>
    </citation>
    <scope>NUCLEOTIDE SEQUENCE</scope>
</reference>
<keyword evidence="3" id="KW-1185">Reference proteome</keyword>
<gene>
    <name evidence="2" type="ORF">AYBTSS11_LOCUS6765</name>
</gene>